<reference evidence="3" key="1">
    <citation type="submission" date="2016-10" db="EMBL/GenBank/DDBJ databases">
        <authorList>
            <person name="Varghese N."/>
            <person name="Submissions S."/>
        </authorList>
    </citation>
    <scope>NUCLEOTIDE SEQUENCE [LARGE SCALE GENOMIC DNA]</scope>
    <source>
        <strain evidence="3">CGMCC 4.3516</strain>
    </source>
</reference>
<dbReference type="EMBL" id="FNAD01000011">
    <property type="protein sequence ID" value="SDE05296.1"/>
    <property type="molecule type" value="Genomic_DNA"/>
</dbReference>
<sequence>MATRRFRPPGPAAKDGTVQLEPLITAGLAFFGTVLAVAAGLWQWRRTRAREAGDMFRTRRVEALQEVWTALTDMEERLRTQVMQGDPDNQMASLQYQDQIARINMLLLRQSPFLLEDEQDLAQRYVYRLIEINTMIRVGPQDRALEDATAMGRGDSGWWNTTQQQPPQASVVAYAATDLQRLRREFGGRYSAVVQGLTP</sequence>
<keyword evidence="1" id="KW-0812">Transmembrane</keyword>
<protein>
    <submittedName>
        <fullName evidence="2">Uncharacterized protein</fullName>
    </submittedName>
</protein>
<dbReference type="AlphaFoldDB" id="A0A1G6ZUL7"/>
<evidence type="ECO:0000313" key="3">
    <source>
        <dbReference type="Proteomes" id="UP000198949"/>
    </source>
</evidence>
<dbReference type="STRING" id="58114.SAMN05216270_111169"/>
<keyword evidence="1" id="KW-0472">Membrane</keyword>
<dbReference type="Proteomes" id="UP000198949">
    <property type="component" value="Unassembled WGS sequence"/>
</dbReference>
<keyword evidence="3" id="KW-1185">Reference proteome</keyword>
<organism evidence="2 3">
    <name type="scientific">Glycomyces harbinensis</name>
    <dbReference type="NCBI Taxonomy" id="58114"/>
    <lineage>
        <taxon>Bacteria</taxon>
        <taxon>Bacillati</taxon>
        <taxon>Actinomycetota</taxon>
        <taxon>Actinomycetes</taxon>
        <taxon>Glycomycetales</taxon>
        <taxon>Glycomycetaceae</taxon>
        <taxon>Glycomyces</taxon>
    </lineage>
</organism>
<accession>A0A1G6ZUL7</accession>
<keyword evidence="1" id="KW-1133">Transmembrane helix</keyword>
<proteinExistence type="predicted"/>
<evidence type="ECO:0000256" key="1">
    <source>
        <dbReference type="SAM" id="Phobius"/>
    </source>
</evidence>
<evidence type="ECO:0000313" key="2">
    <source>
        <dbReference type="EMBL" id="SDE05296.1"/>
    </source>
</evidence>
<gene>
    <name evidence="2" type="ORF">SAMN05216270_111169</name>
</gene>
<name>A0A1G6ZUL7_9ACTN</name>
<feature type="transmembrane region" description="Helical" evidence="1">
    <location>
        <begin position="23"/>
        <end position="42"/>
    </location>
</feature>